<feature type="region of interest" description="Disordered" evidence="1">
    <location>
        <begin position="61"/>
        <end position="83"/>
    </location>
</feature>
<dbReference type="OrthoDB" id="9883995at2"/>
<evidence type="ECO:0000256" key="1">
    <source>
        <dbReference type="SAM" id="MobiDB-lite"/>
    </source>
</evidence>
<dbReference type="EMBL" id="CCAZ020000001">
    <property type="protein sequence ID" value="CEG09196.1"/>
    <property type="molecule type" value="Genomic_DNA"/>
</dbReference>
<keyword evidence="4" id="KW-1185">Reference proteome</keyword>
<accession>A0A090MPA1</accession>
<evidence type="ECO:0000313" key="3">
    <source>
        <dbReference type="EMBL" id="SUU85127.1"/>
    </source>
</evidence>
<feature type="compositionally biased region" description="Polar residues" evidence="1">
    <location>
        <begin position="74"/>
        <end position="83"/>
    </location>
</feature>
<dbReference type="Proteomes" id="UP000254343">
    <property type="component" value="Unassembled WGS sequence"/>
</dbReference>
<reference evidence="2 4" key="1">
    <citation type="journal article" date="2014" name="Genome Announc.">
        <title>Genome Sequence of Afipia felis Strain 76713, Isolated in Hospital Water Using an Amoeba Co-Culture Procedure.</title>
        <authorList>
            <person name="Benamar S."/>
            <person name="La Scola B."/>
            <person name="Croce O."/>
        </authorList>
    </citation>
    <scope>NUCLEOTIDE SEQUENCE [LARGE SCALE GENOMIC DNA]</scope>
    <source>
        <strain evidence="2 4">76713</strain>
    </source>
</reference>
<protein>
    <submittedName>
        <fullName evidence="2">Uncharacterized protein</fullName>
    </submittedName>
</protein>
<evidence type="ECO:0000313" key="5">
    <source>
        <dbReference type="Proteomes" id="UP000254343"/>
    </source>
</evidence>
<proteinExistence type="predicted"/>
<sequence length="83" mass="9481">MNKRAPIFIAGALAMASCWFSGAWDTWPIAMVFMSAFMDDRPTMFGAAQGMFGMSRKVQHRRVQPQQPVHRRTSQTQTLPYGW</sequence>
<reference evidence="3 5" key="2">
    <citation type="submission" date="2018-06" db="EMBL/GenBank/DDBJ databases">
        <authorList>
            <consortium name="Pathogen Informatics"/>
            <person name="Doyle S."/>
        </authorList>
    </citation>
    <scope>NUCLEOTIDE SEQUENCE [LARGE SCALE GENOMIC DNA]</scope>
    <source>
        <strain evidence="3 5">NCTC12722</strain>
    </source>
</reference>
<dbReference type="AlphaFoldDB" id="A0A090MPA1"/>
<gene>
    <name evidence="2" type="ORF">BN961_02619</name>
    <name evidence="3" type="ORF">NCTC12722_02336</name>
</gene>
<name>A0A090MPA1_AFIFE</name>
<organism evidence="2 4">
    <name type="scientific">Afipia felis</name>
    <name type="common">Cat scratch disease bacillus</name>
    <dbReference type="NCBI Taxonomy" id="1035"/>
    <lineage>
        <taxon>Bacteria</taxon>
        <taxon>Pseudomonadati</taxon>
        <taxon>Pseudomonadota</taxon>
        <taxon>Alphaproteobacteria</taxon>
        <taxon>Hyphomicrobiales</taxon>
        <taxon>Nitrobacteraceae</taxon>
        <taxon>Afipia</taxon>
    </lineage>
</organism>
<evidence type="ECO:0000313" key="4">
    <source>
        <dbReference type="Proteomes" id="UP000035762"/>
    </source>
</evidence>
<evidence type="ECO:0000313" key="2">
    <source>
        <dbReference type="EMBL" id="CEG09196.1"/>
    </source>
</evidence>
<dbReference type="PROSITE" id="PS51257">
    <property type="entry name" value="PROKAR_LIPOPROTEIN"/>
    <property type="match status" value="1"/>
</dbReference>
<dbReference type="Proteomes" id="UP000035762">
    <property type="component" value="Unassembled WGS sequence"/>
</dbReference>
<feature type="compositionally biased region" description="Basic residues" evidence="1">
    <location>
        <begin position="61"/>
        <end position="73"/>
    </location>
</feature>
<dbReference type="EMBL" id="UIGB01000001">
    <property type="protein sequence ID" value="SUU85127.1"/>
    <property type="molecule type" value="Genomic_DNA"/>
</dbReference>
<dbReference type="RefSeq" id="WP_002715952.1">
    <property type="nucleotide sequence ID" value="NZ_CCAZ020000001.1"/>
</dbReference>